<feature type="region of interest" description="Disordered" evidence="2">
    <location>
        <begin position="501"/>
        <end position="524"/>
    </location>
</feature>
<feature type="region of interest" description="Disordered" evidence="2">
    <location>
        <begin position="552"/>
        <end position="604"/>
    </location>
</feature>
<accession>A0A812JA62</accession>
<feature type="coiled-coil region" evidence="1">
    <location>
        <begin position="674"/>
        <end position="772"/>
    </location>
</feature>
<dbReference type="AlphaFoldDB" id="A0A812JA62"/>
<feature type="region of interest" description="Disordered" evidence="2">
    <location>
        <begin position="1"/>
        <end position="73"/>
    </location>
</feature>
<feature type="compositionally biased region" description="Basic and acidic residues" evidence="2">
    <location>
        <begin position="326"/>
        <end position="341"/>
    </location>
</feature>
<feature type="compositionally biased region" description="Polar residues" evidence="2">
    <location>
        <begin position="552"/>
        <end position="570"/>
    </location>
</feature>
<feature type="compositionally biased region" description="Low complexity" evidence="2">
    <location>
        <begin position="57"/>
        <end position="68"/>
    </location>
</feature>
<feature type="region of interest" description="Disordered" evidence="2">
    <location>
        <begin position="322"/>
        <end position="343"/>
    </location>
</feature>
<feature type="compositionally biased region" description="Basic and acidic residues" evidence="2">
    <location>
        <begin position="43"/>
        <end position="56"/>
    </location>
</feature>
<dbReference type="Proteomes" id="UP000649617">
    <property type="component" value="Unassembled WGS sequence"/>
</dbReference>
<evidence type="ECO:0000256" key="2">
    <source>
        <dbReference type="SAM" id="MobiDB-lite"/>
    </source>
</evidence>
<sequence length="1137" mass="121538">MTEDSVANVDAAAAQGTEAAATTQSADAPRTPTAVGGDGTDGNPREAEQSEVERPGSSRTPSVSSRQSIHVAVPPNVRPGEKFFVVVDDMEYEVIAPEGCAPGEMIAMDILADLRSLEGLDEQAPSIILVSPDTGPGPVGSIGSSKGDLEYEASVAESVATDASIVQITVPDGCQAGDTFFAAVHGLEFEILVPKGSNPGDVITLEVPSKHAIGKFATPDPMADVPSILVRDAMASQGSSNSDVFAEIEVPENAVPGQTFVAVIDNVEFDVPVPDGYGPGDKMTLQVPSQGFLPSPIPSELREMRQELQEVRQELQAVRQVQISQRRAEEESGPHESKSSHDSNFIEILIPPDCYAGDAFIVEVDDVEFEMVVPDGCLPGEVIYMDLREGAGPYPATELSSKQKSSSRPASAVKKKIFEELAKEQLQAMEASQFSASGSAASAGSRASRLEVLEITIPDECYPGDLFVIEVNGVDIELVVPDECQPGEVIYMDLLPEGRLANSRPASGTTATDKSHSRPASARKKAKALDSLGLGLSCELLGSERVLCKAIQTTPERPSSPESQRQTSPTAEAAEVVQESGAASGDVAGTTSPEKPESVAGSVAGTEDDLVEIVVPEDCVPGDKFVAVFEMELKVPEGCEGGDVLVAAMPHHAIPEAELDTAESHSALGKTLEALGWTKEIENLKQEMENLKQERLQRPELEPEALAPEAKADEDIGALKKEIIHLKEEHARLLAQSQHAAQKHQMERSDAKEKMAKEMATLRREVRKLKQAIKEPTPTIMNLMGAQAAEVPVLDMHFKLDGELSTFDKAAFTKSLALSLGVNKSLIQLRLSPGSVIVDASISVSDGAVLQRAEEVLRMEKEVLSELLGSTVLEAPRFLLMAQGPQLGKEKTLSNETPRSNGVDVVDVTIPEGIYAGDVFYAEVNGVEFKVVVPENCGPGKVIEMEVPSSLTQEGIGLVTSRSSSYEAQEPLTEIVEVVIPVGARAAGGFIATLHGKDYEISVPEGGQEGDTIEIDLSGLSQPSSRGSQASKIYEVVVPETLHAGDLFIAQLQGKDYEIPVPHNCQGGDVIEVDASGLSEPPSSGGRQEHEFFAPRLCVASEHPLCRTRIPSESAYRRRYVRMTRSLARFLRDRLKL</sequence>
<comment type="caution">
    <text evidence="3">The sequence shown here is derived from an EMBL/GenBank/DDBJ whole genome shotgun (WGS) entry which is preliminary data.</text>
</comment>
<feature type="compositionally biased region" description="Low complexity" evidence="2">
    <location>
        <begin position="11"/>
        <end position="26"/>
    </location>
</feature>
<evidence type="ECO:0000313" key="4">
    <source>
        <dbReference type="Proteomes" id="UP000649617"/>
    </source>
</evidence>
<gene>
    <name evidence="3" type="ORF">SPIL2461_LOCUS1642</name>
</gene>
<reference evidence="3" key="1">
    <citation type="submission" date="2021-02" db="EMBL/GenBank/DDBJ databases">
        <authorList>
            <person name="Dougan E. K."/>
            <person name="Rhodes N."/>
            <person name="Thang M."/>
            <person name="Chan C."/>
        </authorList>
    </citation>
    <scope>NUCLEOTIDE SEQUENCE</scope>
</reference>
<protein>
    <submittedName>
        <fullName evidence="3">Uncharacterized protein</fullName>
    </submittedName>
</protein>
<proteinExistence type="predicted"/>
<keyword evidence="1" id="KW-0175">Coiled coil</keyword>
<evidence type="ECO:0000313" key="3">
    <source>
        <dbReference type="EMBL" id="CAE7195810.1"/>
    </source>
</evidence>
<dbReference type="OrthoDB" id="440318at2759"/>
<keyword evidence="4" id="KW-1185">Reference proteome</keyword>
<name>A0A812JA62_SYMPI</name>
<evidence type="ECO:0000256" key="1">
    <source>
        <dbReference type="SAM" id="Coils"/>
    </source>
</evidence>
<organism evidence="3 4">
    <name type="scientific">Symbiodinium pilosum</name>
    <name type="common">Dinoflagellate</name>
    <dbReference type="NCBI Taxonomy" id="2952"/>
    <lineage>
        <taxon>Eukaryota</taxon>
        <taxon>Sar</taxon>
        <taxon>Alveolata</taxon>
        <taxon>Dinophyceae</taxon>
        <taxon>Suessiales</taxon>
        <taxon>Symbiodiniaceae</taxon>
        <taxon>Symbiodinium</taxon>
    </lineage>
</organism>
<dbReference type="EMBL" id="CAJNIZ010001624">
    <property type="protein sequence ID" value="CAE7195810.1"/>
    <property type="molecule type" value="Genomic_DNA"/>
</dbReference>